<keyword evidence="5 7" id="KW-1133">Transmembrane helix</keyword>
<evidence type="ECO:0000256" key="4">
    <source>
        <dbReference type="ARBA" id="ARBA00022692"/>
    </source>
</evidence>
<feature type="transmembrane region" description="Helical" evidence="7">
    <location>
        <begin position="95"/>
        <end position="112"/>
    </location>
</feature>
<dbReference type="AlphaFoldDB" id="U1WSV3"/>
<feature type="transmembrane region" description="Helical" evidence="7">
    <location>
        <begin position="69"/>
        <end position="89"/>
    </location>
</feature>
<dbReference type="Proteomes" id="UP000016511">
    <property type="component" value="Unassembled WGS sequence"/>
</dbReference>
<feature type="transmembrane region" description="Helical" evidence="7">
    <location>
        <begin position="255"/>
        <end position="283"/>
    </location>
</feature>
<evidence type="ECO:0000256" key="1">
    <source>
        <dbReference type="ARBA" id="ARBA00004141"/>
    </source>
</evidence>
<dbReference type="InterPro" id="IPR006043">
    <property type="entry name" value="NCS2"/>
</dbReference>
<name>U1WSV3_ANEAE</name>
<sequence length="451" mass="48879">MRKGENMESQREATKNLYGLDEKPPVSVTITAALQWFFITLSSSLVVPLVIGEMYGLSPQQVGQFVQQTFFLIGLVSLLQILFGHRLPITEGPAGMWWGIFIILVNLGTVAGQAPQEIGQSLEMGLIITGIMLIILGATGFIGKVQQIFTPLVSGGYLILLAVSLSGPVMNGMLGIGYFSKESGVEPGLAMISIALVFFTLIMIRSPFKYVRSFAILISMIIGWLIYLVMDWTKPLQEANEIFALPQPFFWGPPVFHLGTVLTSLVTGLILITNLVASIAVVSHVSNVRAREEDYRRGGIMTGVAHLLSGFGGIVGLVPLSISAGVIQVSRIAARLPFIIAAIMLILLGVLSPVSRILAGLPSPVGYAVMFVTYTQLLGFGLRDFGRIILDERNILIIGLGLLGGIGLMFVPPEALQVLPPIFSYIFGNGLVMGVLLIIFMEQVVFRNRHH</sequence>
<evidence type="ECO:0000256" key="6">
    <source>
        <dbReference type="ARBA" id="ARBA00023136"/>
    </source>
</evidence>
<evidence type="ECO:0000256" key="2">
    <source>
        <dbReference type="ARBA" id="ARBA00008821"/>
    </source>
</evidence>
<dbReference type="eggNOG" id="COG2233">
    <property type="taxonomic scope" value="Bacteria"/>
</dbReference>
<gene>
    <name evidence="8" type="ORF">HMPREF0083_05711</name>
</gene>
<proteinExistence type="inferred from homology"/>
<dbReference type="PANTHER" id="PTHR42810:SF1">
    <property type="entry name" value="PURINE PERMEASE YWDJ-RELATED"/>
    <property type="match status" value="1"/>
</dbReference>
<comment type="similarity">
    <text evidence="2">Belongs to the nucleobase:cation symporter-2 (NCS2) (TC 2.A.40) family.</text>
</comment>
<dbReference type="Pfam" id="PF00860">
    <property type="entry name" value="Xan_ur_permease"/>
    <property type="match status" value="1"/>
</dbReference>
<feature type="transmembrane region" description="Helical" evidence="7">
    <location>
        <begin position="210"/>
        <end position="230"/>
    </location>
</feature>
<keyword evidence="9" id="KW-1185">Reference proteome</keyword>
<reference evidence="8 9" key="1">
    <citation type="submission" date="2013-08" db="EMBL/GenBank/DDBJ databases">
        <authorList>
            <person name="Weinstock G."/>
            <person name="Sodergren E."/>
            <person name="Wylie T."/>
            <person name="Fulton L."/>
            <person name="Fulton R."/>
            <person name="Fronick C."/>
            <person name="O'Laughlin M."/>
            <person name="Godfrey J."/>
            <person name="Miner T."/>
            <person name="Herter B."/>
            <person name="Appelbaum E."/>
            <person name="Cordes M."/>
            <person name="Lek S."/>
            <person name="Wollam A."/>
            <person name="Pepin K.H."/>
            <person name="Palsikar V.B."/>
            <person name="Mitreva M."/>
            <person name="Wilson R.K."/>
        </authorList>
    </citation>
    <scope>NUCLEOTIDE SEQUENCE [LARGE SCALE GENOMIC DNA]</scope>
    <source>
        <strain evidence="8 9">ATCC 12856</strain>
    </source>
</reference>
<feature type="transmembrane region" description="Helical" evidence="7">
    <location>
        <begin position="303"/>
        <end position="326"/>
    </location>
</feature>
<keyword evidence="3" id="KW-0813">Transport</keyword>
<dbReference type="PANTHER" id="PTHR42810">
    <property type="entry name" value="PURINE PERMEASE C1399.01C-RELATED"/>
    <property type="match status" value="1"/>
</dbReference>
<feature type="transmembrane region" description="Helical" evidence="7">
    <location>
        <begin position="124"/>
        <end position="143"/>
    </location>
</feature>
<dbReference type="HOGENOM" id="CLU_017959_0_0_9"/>
<evidence type="ECO:0000313" key="9">
    <source>
        <dbReference type="Proteomes" id="UP000016511"/>
    </source>
</evidence>
<dbReference type="EMBL" id="AWSJ01000360">
    <property type="protein sequence ID" value="ERI05318.1"/>
    <property type="molecule type" value="Genomic_DNA"/>
</dbReference>
<dbReference type="GO" id="GO:0042907">
    <property type="term" value="F:xanthine transmembrane transporter activity"/>
    <property type="evidence" value="ECO:0007669"/>
    <property type="project" value="TreeGrafter"/>
</dbReference>
<evidence type="ECO:0000256" key="5">
    <source>
        <dbReference type="ARBA" id="ARBA00022989"/>
    </source>
</evidence>
<feature type="transmembrane region" description="Helical" evidence="7">
    <location>
        <begin position="338"/>
        <end position="359"/>
    </location>
</feature>
<organism evidence="8 9">
    <name type="scientific">Aneurinibacillus aneurinilyticus ATCC 12856</name>
    <dbReference type="NCBI Taxonomy" id="649747"/>
    <lineage>
        <taxon>Bacteria</taxon>
        <taxon>Bacillati</taxon>
        <taxon>Bacillota</taxon>
        <taxon>Bacilli</taxon>
        <taxon>Bacillales</taxon>
        <taxon>Paenibacillaceae</taxon>
        <taxon>Aneurinibacillus group</taxon>
        <taxon>Aneurinibacillus</taxon>
    </lineage>
</organism>
<feature type="transmembrane region" description="Helical" evidence="7">
    <location>
        <begin position="422"/>
        <end position="441"/>
    </location>
</feature>
<keyword evidence="4 7" id="KW-0812">Transmembrane</keyword>
<keyword evidence="6 7" id="KW-0472">Membrane</keyword>
<feature type="transmembrane region" description="Helical" evidence="7">
    <location>
        <begin position="365"/>
        <end position="382"/>
    </location>
</feature>
<accession>U1WSV3</accession>
<evidence type="ECO:0000256" key="7">
    <source>
        <dbReference type="SAM" id="Phobius"/>
    </source>
</evidence>
<feature type="transmembrane region" description="Helical" evidence="7">
    <location>
        <begin position="33"/>
        <end position="57"/>
    </location>
</feature>
<dbReference type="PATRIC" id="fig|649747.3.peg.5122"/>
<dbReference type="STRING" id="649747.HMPREF0083_05711"/>
<evidence type="ECO:0000256" key="3">
    <source>
        <dbReference type="ARBA" id="ARBA00022448"/>
    </source>
</evidence>
<feature type="transmembrane region" description="Helical" evidence="7">
    <location>
        <begin position="394"/>
        <end position="410"/>
    </location>
</feature>
<feature type="transmembrane region" description="Helical" evidence="7">
    <location>
        <begin position="155"/>
        <end position="176"/>
    </location>
</feature>
<protein>
    <submittedName>
        <fullName evidence="8">Putative permease</fullName>
    </submittedName>
</protein>
<comment type="caution">
    <text evidence="8">The sequence shown here is derived from an EMBL/GenBank/DDBJ whole genome shotgun (WGS) entry which is preliminary data.</text>
</comment>
<comment type="subcellular location">
    <subcellularLocation>
        <location evidence="1">Membrane</location>
        <topology evidence="1">Multi-pass membrane protein</topology>
    </subcellularLocation>
</comment>
<dbReference type="NCBIfam" id="NF037981">
    <property type="entry name" value="NCS2_1"/>
    <property type="match status" value="1"/>
</dbReference>
<feature type="transmembrane region" description="Helical" evidence="7">
    <location>
        <begin position="188"/>
        <end position="204"/>
    </location>
</feature>
<dbReference type="GO" id="GO:0005886">
    <property type="term" value="C:plasma membrane"/>
    <property type="evidence" value="ECO:0007669"/>
    <property type="project" value="TreeGrafter"/>
</dbReference>
<evidence type="ECO:0000313" key="8">
    <source>
        <dbReference type="EMBL" id="ERI05318.1"/>
    </source>
</evidence>